<evidence type="ECO:0000313" key="10">
    <source>
        <dbReference type="Proteomes" id="UP000641853"/>
    </source>
</evidence>
<dbReference type="Proteomes" id="UP000641853">
    <property type="component" value="Unassembled WGS sequence"/>
</dbReference>
<evidence type="ECO:0000256" key="1">
    <source>
        <dbReference type="ARBA" id="ARBA00004141"/>
    </source>
</evidence>
<protein>
    <recommendedName>
        <fullName evidence="8">Rhodopsin domain-containing protein</fullName>
    </recommendedName>
</protein>
<organism evidence="9 10">
    <name type="scientific">Aspergillus felis</name>
    <dbReference type="NCBI Taxonomy" id="1287682"/>
    <lineage>
        <taxon>Eukaryota</taxon>
        <taxon>Fungi</taxon>
        <taxon>Dikarya</taxon>
        <taxon>Ascomycota</taxon>
        <taxon>Pezizomycotina</taxon>
        <taxon>Eurotiomycetes</taxon>
        <taxon>Eurotiomycetidae</taxon>
        <taxon>Eurotiales</taxon>
        <taxon>Aspergillaceae</taxon>
        <taxon>Aspergillus</taxon>
        <taxon>Aspergillus subgen. Fumigati</taxon>
    </lineage>
</organism>
<sequence length="407" mass="44730">MEAYGGRGPVLLGVTWAETALALILFGLRAKTASLCPPEDVSFGFCGFRWDFIWVMFAYALAFAAQCTMTISVSHGLGLHQDHLSHQQIVASNFWSWIAQVLAILDLAIARCAVIAFLLTLQMHTHRKGRWALLTAGALQGLINVAEIGVIFHQCDPPQRLWDTDVPGTCSLIKTCLYIGYAQGGMFPFRLIRREKVLTETAIGAAADIFLACYPVYIIGRLQQMRLSVKVGLCLLMSGGIMSVLGLVHDIYVFSANVNVSNRAGIAGINKTVAISTIVETADQTYAIAKLNTWVLTEMWFILIFGSIPVLRPFFVRFSQSIKTVAGYSNSRSRTHADGDRSGSRPNDEIWINLDGQQHSPWMANGPRMKKGVSVGIHGGSQEDILSTAYPDQIVVTKKTTVMEESR</sequence>
<feature type="transmembrane region" description="Helical" evidence="7">
    <location>
        <begin position="197"/>
        <end position="219"/>
    </location>
</feature>
<keyword evidence="4 7" id="KW-0472">Membrane</keyword>
<evidence type="ECO:0000256" key="5">
    <source>
        <dbReference type="ARBA" id="ARBA00038359"/>
    </source>
</evidence>
<feature type="transmembrane region" description="Helical" evidence="7">
    <location>
        <begin position="131"/>
        <end position="152"/>
    </location>
</feature>
<feature type="transmembrane region" description="Helical" evidence="7">
    <location>
        <begin position="94"/>
        <end position="119"/>
    </location>
</feature>
<gene>
    <name evidence="9" type="ORF">CNMCM7691_006215</name>
</gene>
<keyword evidence="10" id="KW-1185">Reference proteome</keyword>
<comment type="subcellular location">
    <subcellularLocation>
        <location evidence="1">Membrane</location>
        <topology evidence="1">Multi-pass membrane protein</topology>
    </subcellularLocation>
</comment>
<dbReference type="EMBL" id="JACBAG010001892">
    <property type="protein sequence ID" value="KAF7177781.1"/>
    <property type="molecule type" value="Genomic_DNA"/>
</dbReference>
<keyword evidence="3 7" id="KW-1133">Transmembrane helix</keyword>
<dbReference type="InterPro" id="IPR049326">
    <property type="entry name" value="Rhodopsin_dom_fungi"/>
</dbReference>
<feature type="domain" description="Rhodopsin" evidence="8">
    <location>
        <begin position="48"/>
        <end position="178"/>
    </location>
</feature>
<evidence type="ECO:0000256" key="4">
    <source>
        <dbReference type="ARBA" id="ARBA00023136"/>
    </source>
</evidence>
<comment type="caution">
    <text evidence="9">The sequence shown here is derived from an EMBL/GenBank/DDBJ whole genome shotgun (WGS) entry which is preliminary data.</text>
</comment>
<evidence type="ECO:0000259" key="8">
    <source>
        <dbReference type="Pfam" id="PF20684"/>
    </source>
</evidence>
<feature type="transmembrane region" description="Helical" evidence="7">
    <location>
        <begin position="52"/>
        <end position="74"/>
    </location>
</feature>
<dbReference type="PANTHER" id="PTHR33048">
    <property type="entry name" value="PTH11-LIKE INTEGRAL MEMBRANE PROTEIN (AFU_ORTHOLOGUE AFUA_5G11245)"/>
    <property type="match status" value="1"/>
</dbReference>
<proteinExistence type="inferred from homology"/>
<reference evidence="9" key="1">
    <citation type="submission" date="2020-06" db="EMBL/GenBank/DDBJ databases">
        <title>Draft genome sequences of strains closely related to Aspergillus parafelis and Aspergillus hiratsukae.</title>
        <authorList>
            <person name="Dos Santos R.A.C."/>
            <person name="Rivero-Menendez O."/>
            <person name="Steenwyk J.L."/>
            <person name="Mead M.E."/>
            <person name="Goldman G.H."/>
            <person name="Alastruey-Izquierdo A."/>
            <person name="Rokas A."/>
        </authorList>
    </citation>
    <scope>NUCLEOTIDE SEQUENCE</scope>
    <source>
        <strain evidence="9">CNM-CM7691</strain>
    </source>
</reference>
<feature type="region of interest" description="Disordered" evidence="6">
    <location>
        <begin position="329"/>
        <end position="349"/>
    </location>
</feature>
<evidence type="ECO:0000256" key="7">
    <source>
        <dbReference type="SAM" id="Phobius"/>
    </source>
</evidence>
<feature type="transmembrane region" description="Helical" evidence="7">
    <location>
        <begin position="231"/>
        <end position="254"/>
    </location>
</feature>
<feature type="compositionally biased region" description="Basic and acidic residues" evidence="6">
    <location>
        <begin position="335"/>
        <end position="348"/>
    </location>
</feature>
<dbReference type="GO" id="GO:0016020">
    <property type="term" value="C:membrane"/>
    <property type="evidence" value="ECO:0007669"/>
    <property type="project" value="UniProtKB-SubCell"/>
</dbReference>
<evidence type="ECO:0000256" key="3">
    <source>
        <dbReference type="ARBA" id="ARBA00022989"/>
    </source>
</evidence>
<evidence type="ECO:0000313" key="9">
    <source>
        <dbReference type="EMBL" id="KAF7177781.1"/>
    </source>
</evidence>
<keyword evidence="2 7" id="KW-0812">Transmembrane</keyword>
<evidence type="ECO:0000256" key="2">
    <source>
        <dbReference type="ARBA" id="ARBA00022692"/>
    </source>
</evidence>
<dbReference type="PANTHER" id="PTHR33048:SF165">
    <property type="entry name" value="INTEGRAL MEMBRANE PROTEIN"/>
    <property type="match status" value="1"/>
</dbReference>
<dbReference type="Pfam" id="PF20684">
    <property type="entry name" value="Fung_rhodopsin"/>
    <property type="match status" value="1"/>
</dbReference>
<feature type="transmembrane region" description="Helical" evidence="7">
    <location>
        <begin position="6"/>
        <end position="28"/>
    </location>
</feature>
<dbReference type="AlphaFoldDB" id="A0A8H6QPM8"/>
<evidence type="ECO:0000256" key="6">
    <source>
        <dbReference type="SAM" id="MobiDB-lite"/>
    </source>
</evidence>
<accession>A0A8H6QPM8</accession>
<feature type="transmembrane region" description="Helical" evidence="7">
    <location>
        <begin position="299"/>
        <end position="315"/>
    </location>
</feature>
<name>A0A8H6QPM8_9EURO</name>
<comment type="similarity">
    <text evidence="5">Belongs to the SAT4 family.</text>
</comment>
<dbReference type="InterPro" id="IPR052337">
    <property type="entry name" value="SAT4-like"/>
</dbReference>